<protein>
    <submittedName>
        <fullName evidence="3">Chromosome segregation protein SMC</fullName>
    </submittedName>
</protein>
<sequence length="173" mass="19816">EERSKREALDAERERTRRGRVAVLEREIDTASRRLAERSKAAGSNGRNELEIKLKEAKNRLDESSRLLEEESRRLKATEAEADRVEAKADAAETTLAELTRTLADESRSRSRSLSSTRFAEALERGRRQLRRNWPGEIGELERLQEDCRKQDAMAADIESELQAGLQVLERLK</sequence>
<dbReference type="Proteomes" id="UP000095280">
    <property type="component" value="Unplaced"/>
</dbReference>
<dbReference type="AlphaFoldDB" id="A0A1I8FBY9"/>
<name>A0A1I8FBY9_9PLAT</name>
<evidence type="ECO:0000313" key="2">
    <source>
        <dbReference type="Proteomes" id="UP000095280"/>
    </source>
</evidence>
<keyword evidence="2" id="KW-1185">Reference proteome</keyword>
<evidence type="ECO:0000313" key="3">
    <source>
        <dbReference type="WBParaSite" id="maker-unitig_27208-snap-gene-0.3-mRNA-1"/>
    </source>
</evidence>
<evidence type="ECO:0000256" key="1">
    <source>
        <dbReference type="SAM" id="MobiDB-lite"/>
    </source>
</evidence>
<dbReference type="WBParaSite" id="maker-unitig_27208-snap-gene-0.3-mRNA-1">
    <property type="protein sequence ID" value="maker-unitig_27208-snap-gene-0.3-mRNA-1"/>
    <property type="gene ID" value="maker-unitig_27208-snap-gene-0.3"/>
</dbReference>
<organism evidence="2 3">
    <name type="scientific">Macrostomum lignano</name>
    <dbReference type="NCBI Taxonomy" id="282301"/>
    <lineage>
        <taxon>Eukaryota</taxon>
        <taxon>Metazoa</taxon>
        <taxon>Spiralia</taxon>
        <taxon>Lophotrochozoa</taxon>
        <taxon>Platyhelminthes</taxon>
        <taxon>Rhabditophora</taxon>
        <taxon>Macrostomorpha</taxon>
        <taxon>Macrostomida</taxon>
        <taxon>Macrostomidae</taxon>
        <taxon>Macrostomum</taxon>
    </lineage>
</organism>
<proteinExistence type="predicted"/>
<accession>A0A1I8FBY9</accession>
<reference evidence="3" key="1">
    <citation type="submission" date="2016-11" db="UniProtKB">
        <authorList>
            <consortium name="WormBaseParasite"/>
        </authorList>
    </citation>
    <scope>IDENTIFICATION</scope>
</reference>
<feature type="region of interest" description="Disordered" evidence="1">
    <location>
        <begin position="61"/>
        <end position="90"/>
    </location>
</feature>
<dbReference type="SUPFAM" id="SSF57997">
    <property type="entry name" value="Tropomyosin"/>
    <property type="match status" value="1"/>
</dbReference>